<reference evidence="1" key="2">
    <citation type="journal article" date="2022" name="New Phytol.">
        <title>Evolutionary transition to the ectomycorrhizal habit in the genomes of a hyperdiverse lineage of mushroom-forming fungi.</title>
        <authorList>
            <person name="Looney B."/>
            <person name="Miyauchi S."/>
            <person name="Morin E."/>
            <person name="Drula E."/>
            <person name="Courty P.E."/>
            <person name="Kohler A."/>
            <person name="Kuo A."/>
            <person name="LaButti K."/>
            <person name="Pangilinan J."/>
            <person name="Lipzen A."/>
            <person name="Riley R."/>
            <person name="Andreopoulos W."/>
            <person name="He G."/>
            <person name="Johnson J."/>
            <person name="Nolan M."/>
            <person name="Tritt A."/>
            <person name="Barry K.W."/>
            <person name="Grigoriev I.V."/>
            <person name="Nagy L.G."/>
            <person name="Hibbett D."/>
            <person name="Henrissat B."/>
            <person name="Matheny P.B."/>
            <person name="Labbe J."/>
            <person name="Martin F.M."/>
        </authorList>
    </citation>
    <scope>NUCLEOTIDE SEQUENCE</scope>
    <source>
        <strain evidence="1">HHB10654</strain>
    </source>
</reference>
<evidence type="ECO:0000313" key="2">
    <source>
        <dbReference type="Proteomes" id="UP000814140"/>
    </source>
</evidence>
<accession>A0ACB8SUP7</accession>
<name>A0ACB8SUP7_9AGAM</name>
<evidence type="ECO:0000313" key="1">
    <source>
        <dbReference type="EMBL" id="KAI0060185.1"/>
    </source>
</evidence>
<reference evidence="1" key="1">
    <citation type="submission" date="2021-03" db="EMBL/GenBank/DDBJ databases">
        <authorList>
            <consortium name="DOE Joint Genome Institute"/>
            <person name="Ahrendt S."/>
            <person name="Looney B.P."/>
            <person name="Miyauchi S."/>
            <person name="Morin E."/>
            <person name="Drula E."/>
            <person name="Courty P.E."/>
            <person name="Chicoki N."/>
            <person name="Fauchery L."/>
            <person name="Kohler A."/>
            <person name="Kuo A."/>
            <person name="Labutti K."/>
            <person name="Pangilinan J."/>
            <person name="Lipzen A."/>
            <person name="Riley R."/>
            <person name="Andreopoulos W."/>
            <person name="He G."/>
            <person name="Johnson J."/>
            <person name="Barry K.W."/>
            <person name="Grigoriev I.V."/>
            <person name="Nagy L."/>
            <person name="Hibbett D."/>
            <person name="Henrissat B."/>
            <person name="Matheny P.B."/>
            <person name="Labbe J."/>
            <person name="Martin F."/>
        </authorList>
    </citation>
    <scope>NUCLEOTIDE SEQUENCE</scope>
    <source>
        <strain evidence="1">HHB10654</strain>
    </source>
</reference>
<comment type="caution">
    <text evidence="1">The sequence shown here is derived from an EMBL/GenBank/DDBJ whole genome shotgun (WGS) entry which is preliminary data.</text>
</comment>
<gene>
    <name evidence="1" type="ORF">BV25DRAFT_1807916</name>
</gene>
<proteinExistence type="predicted"/>
<dbReference type="Proteomes" id="UP000814140">
    <property type="component" value="Unassembled WGS sequence"/>
</dbReference>
<keyword evidence="2" id="KW-1185">Reference proteome</keyword>
<dbReference type="EMBL" id="MU277221">
    <property type="protein sequence ID" value="KAI0060185.1"/>
    <property type="molecule type" value="Genomic_DNA"/>
</dbReference>
<organism evidence="1 2">
    <name type="scientific">Artomyces pyxidatus</name>
    <dbReference type="NCBI Taxonomy" id="48021"/>
    <lineage>
        <taxon>Eukaryota</taxon>
        <taxon>Fungi</taxon>
        <taxon>Dikarya</taxon>
        <taxon>Basidiomycota</taxon>
        <taxon>Agaricomycotina</taxon>
        <taxon>Agaricomycetes</taxon>
        <taxon>Russulales</taxon>
        <taxon>Auriscalpiaceae</taxon>
        <taxon>Artomyces</taxon>
    </lineage>
</organism>
<protein>
    <submittedName>
        <fullName evidence="1">Uncharacterized protein</fullName>
    </submittedName>
</protein>
<sequence length="157" mass="17730">MVIEFLCREKGSDIPIHSTPIFVAGVASTFLGMVIRVACFRELGRFFTYQLAIRDKHKLITTGPYSIVRHPSYTGIWLAHGGMTACLLAKGTWLTESGVMHTAIGWIAASIWAGRLAYVTFISLRARHEDKMLHREFGEEWEAYAKRVPCRYIPGLI</sequence>